<dbReference type="SUPFAM" id="SSF56281">
    <property type="entry name" value="Metallo-hydrolase/oxidoreductase"/>
    <property type="match status" value="1"/>
</dbReference>
<reference evidence="4" key="1">
    <citation type="submission" date="2023-07" db="EMBL/GenBank/DDBJ databases">
        <title>Comparative genomics of wheat-associated soil bacteria to identify genetic determinants of phenazine resistance.</title>
        <authorList>
            <person name="Mouncey N."/>
        </authorList>
    </citation>
    <scope>NUCLEOTIDE SEQUENCE</scope>
    <source>
        <strain evidence="4">V4I22</strain>
    </source>
</reference>
<dbReference type="EMBL" id="JAUSZV010000005">
    <property type="protein sequence ID" value="MDQ0905627.1"/>
    <property type="molecule type" value="Genomic_DNA"/>
</dbReference>
<dbReference type="CDD" id="cd07724">
    <property type="entry name" value="POD-like_MBL-fold"/>
    <property type="match status" value="1"/>
</dbReference>
<evidence type="ECO:0000256" key="1">
    <source>
        <dbReference type="ARBA" id="ARBA00022723"/>
    </source>
</evidence>
<dbReference type="Proteomes" id="UP001234216">
    <property type="component" value="Unassembled WGS sequence"/>
</dbReference>
<dbReference type="PANTHER" id="PTHR43084">
    <property type="entry name" value="PERSULFIDE DIOXYGENASE ETHE1"/>
    <property type="match status" value="1"/>
</dbReference>
<feature type="domain" description="Rhodanese" evidence="3">
    <location>
        <begin position="262"/>
        <end position="353"/>
    </location>
</feature>
<proteinExistence type="predicted"/>
<dbReference type="InterPro" id="IPR036866">
    <property type="entry name" value="RibonucZ/Hydroxyglut_hydro"/>
</dbReference>
<keyword evidence="1" id="KW-0479">Metal-binding</keyword>
<dbReference type="GO" id="GO:0050313">
    <property type="term" value="F:sulfur dioxygenase activity"/>
    <property type="evidence" value="ECO:0007669"/>
    <property type="project" value="InterPro"/>
</dbReference>
<comment type="caution">
    <text evidence="4">The sequence shown here is derived from an EMBL/GenBank/DDBJ whole genome shotgun (WGS) entry which is preliminary data.</text>
</comment>
<dbReference type="PANTHER" id="PTHR43084:SF1">
    <property type="entry name" value="PERSULFIDE DIOXYGENASE ETHE1, MITOCHONDRIAL"/>
    <property type="match status" value="1"/>
</dbReference>
<name>A0AAW8F650_9ACTN</name>
<dbReference type="InterPro" id="IPR036873">
    <property type="entry name" value="Rhodanese-like_dom_sf"/>
</dbReference>
<feature type="domain" description="Rhodanese" evidence="3">
    <location>
        <begin position="464"/>
        <end position="554"/>
    </location>
</feature>
<evidence type="ECO:0000259" key="3">
    <source>
        <dbReference type="PROSITE" id="PS50206"/>
    </source>
</evidence>
<dbReference type="GO" id="GO:0006749">
    <property type="term" value="P:glutathione metabolic process"/>
    <property type="evidence" value="ECO:0007669"/>
    <property type="project" value="InterPro"/>
</dbReference>
<dbReference type="Pfam" id="PF00753">
    <property type="entry name" value="Lactamase_B"/>
    <property type="match status" value="1"/>
</dbReference>
<dbReference type="SUPFAM" id="SSF52821">
    <property type="entry name" value="Rhodanese/Cell cycle control phosphatase"/>
    <property type="match status" value="3"/>
</dbReference>
<feature type="domain" description="Rhodanese" evidence="3">
    <location>
        <begin position="366"/>
        <end position="452"/>
    </location>
</feature>
<dbReference type="Gene3D" id="3.60.15.10">
    <property type="entry name" value="Ribonuclease Z/Hydroxyacylglutathione hydrolase-like"/>
    <property type="match status" value="1"/>
</dbReference>
<sequence>MYFVDTIEVPGLGNRGYLAGGAGSAVVVDPPRDVDRVLGAAAGHGVRITQVVETHVHNDYVTGGLELARITGAAYLVPAGARVAFDRTPVADGDVAEIEDGLALRALATPGHTPHHMSYVLEAAGRAVAVFTGGSLLIGTVGRPDLVEPALTGRLARAQYDSAHRLAAELPDATAVLPTHGFGSFCSAAQAAGGATTTIGQERGSNEALVKDVDTFVAELLAGLDDVPSYYAHMGPVNTRGPGPVDLTPPRPADAEEIAARLAAGEWVVDLRDRRAFAEGHVAGAFNFEAEGQLATYLAWLVPWGRPVTLLAASPAQLAHAQRELVRVGIDRPAAAATGSPAEWVPGGESPRSFPRGTFAELAAQGSDAVVVLDVRRDSERSGGHIRGSLHIPLHRLRDRLPEIPDGTVWVHCAGGMRAAVAASILDAAGRDVVAVDDGFASAAAAGIPMARITAEEAHELTGAEAESVLLDVREHAEWAAGHAPGAVHAPLSELACGGGRLPRAAEDRPVVTICRSGKRSREAAELLAARGVDVVDVLGGMGAWVEAGLGVVGGSSGGRCAAGSSPGANGGSDALTGADGSPAADGDHGTLTVTDGSPAADGDHGTLTVTDGSPAADGDHGTLTVTDGSPAADGCSDRPAGADGSPGMSHAHSSAHGSSAPGGPSPAPRAVAHGIPAAQAAVDAAARLP</sequence>
<protein>
    <submittedName>
        <fullName evidence="4">Hydroxyacylglutathione hydrolase</fullName>
        <ecNumber evidence="4">3.1.2.6</ecNumber>
    </submittedName>
</protein>
<organism evidence="4 5">
    <name type="scientific">Streptomyces canus</name>
    <dbReference type="NCBI Taxonomy" id="58343"/>
    <lineage>
        <taxon>Bacteria</taxon>
        <taxon>Bacillati</taxon>
        <taxon>Actinomycetota</taxon>
        <taxon>Actinomycetes</taxon>
        <taxon>Kitasatosporales</taxon>
        <taxon>Streptomycetaceae</taxon>
        <taxon>Streptomyces</taxon>
        <taxon>Streptomyces aurantiacus group</taxon>
    </lineage>
</organism>
<dbReference type="InterPro" id="IPR001763">
    <property type="entry name" value="Rhodanese-like_dom"/>
</dbReference>
<dbReference type="RefSeq" id="WP_373430920.1">
    <property type="nucleotide sequence ID" value="NZ_JAUSZV010000005.1"/>
</dbReference>
<keyword evidence="4" id="KW-0378">Hydrolase</keyword>
<feature type="compositionally biased region" description="Low complexity" evidence="2">
    <location>
        <begin position="678"/>
        <end position="690"/>
    </location>
</feature>
<dbReference type="Gene3D" id="3.40.250.10">
    <property type="entry name" value="Rhodanese-like domain"/>
    <property type="match status" value="3"/>
</dbReference>
<evidence type="ECO:0000313" key="5">
    <source>
        <dbReference type="Proteomes" id="UP001234216"/>
    </source>
</evidence>
<accession>A0AAW8F650</accession>
<dbReference type="InterPro" id="IPR051682">
    <property type="entry name" value="Mito_Persulfide_Diox"/>
</dbReference>
<dbReference type="CDD" id="cd00158">
    <property type="entry name" value="RHOD"/>
    <property type="match status" value="1"/>
</dbReference>
<feature type="compositionally biased region" description="Low complexity" evidence="2">
    <location>
        <begin position="559"/>
        <end position="575"/>
    </location>
</feature>
<gene>
    <name evidence="4" type="ORF">QFZ22_001612</name>
</gene>
<feature type="region of interest" description="Disordered" evidence="2">
    <location>
        <begin position="559"/>
        <end position="690"/>
    </location>
</feature>
<dbReference type="Pfam" id="PF00581">
    <property type="entry name" value="Rhodanese"/>
    <property type="match status" value="2"/>
</dbReference>
<dbReference type="SMART" id="SM00450">
    <property type="entry name" value="RHOD"/>
    <property type="match status" value="2"/>
</dbReference>
<evidence type="ECO:0000256" key="2">
    <source>
        <dbReference type="SAM" id="MobiDB-lite"/>
    </source>
</evidence>
<dbReference type="SMART" id="SM00849">
    <property type="entry name" value="Lactamase_B"/>
    <property type="match status" value="1"/>
</dbReference>
<dbReference type="InterPro" id="IPR001279">
    <property type="entry name" value="Metallo-B-lactamas"/>
</dbReference>
<dbReference type="GO" id="GO:0046872">
    <property type="term" value="F:metal ion binding"/>
    <property type="evidence" value="ECO:0007669"/>
    <property type="project" value="UniProtKB-KW"/>
</dbReference>
<dbReference type="AlphaFoldDB" id="A0AAW8F650"/>
<dbReference type="GO" id="GO:0070813">
    <property type="term" value="P:hydrogen sulfide metabolic process"/>
    <property type="evidence" value="ECO:0007669"/>
    <property type="project" value="TreeGrafter"/>
</dbReference>
<feature type="compositionally biased region" description="Low complexity" evidence="2">
    <location>
        <begin position="646"/>
        <end position="663"/>
    </location>
</feature>
<evidence type="ECO:0000313" key="4">
    <source>
        <dbReference type="EMBL" id="MDQ0905627.1"/>
    </source>
</evidence>
<dbReference type="PROSITE" id="PS50206">
    <property type="entry name" value="RHODANESE_3"/>
    <property type="match status" value="3"/>
</dbReference>
<dbReference type="InterPro" id="IPR044528">
    <property type="entry name" value="POD-like_MBL-fold"/>
</dbReference>
<dbReference type="GO" id="GO:0004416">
    <property type="term" value="F:hydroxyacylglutathione hydrolase activity"/>
    <property type="evidence" value="ECO:0007669"/>
    <property type="project" value="UniProtKB-EC"/>
</dbReference>
<dbReference type="EC" id="3.1.2.6" evidence="4"/>